<dbReference type="AlphaFoldDB" id="A0A7J7GQK8"/>
<accession>A0A7J7GQK8</accession>
<comment type="caution">
    <text evidence="2">The sequence shown here is derived from an EMBL/GenBank/DDBJ whole genome shotgun (WGS) entry which is preliminary data.</text>
</comment>
<feature type="compositionally biased region" description="Polar residues" evidence="1">
    <location>
        <begin position="202"/>
        <end position="215"/>
    </location>
</feature>
<evidence type="ECO:0000313" key="2">
    <source>
        <dbReference type="EMBL" id="KAF5943073.1"/>
    </source>
</evidence>
<reference evidence="2 3" key="2">
    <citation type="submission" date="2020-07" db="EMBL/GenBank/DDBJ databases">
        <title>Genome assembly of wild tea tree DASZ reveals pedigree and selection history of tea varieties.</title>
        <authorList>
            <person name="Zhang W."/>
        </authorList>
    </citation>
    <scope>NUCLEOTIDE SEQUENCE [LARGE SCALE GENOMIC DNA]</scope>
    <source>
        <strain evidence="3">cv. G240</strain>
        <tissue evidence="2">Leaf</tissue>
    </source>
</reference>
<dbReference type="PANTHER" id="PTHR47205">
    <property type="entry name" value="OS07G0599000 PROTEIN"/>
    <property type="match status" value="1"/>
</dbReference>
<evidence type="ECO:0000313" key="3">
    <source>
        <dbReference type="Proteomes" id="UP000593564"/>
    </source>
</evidence>
<dbReference type="InterPro" id="IPR044605">
    <property type="entry name" value="At1g26460-like"/>
</dbReference>
<dbReference type="Proteomes" id="UP000593564">
    <property type="component" value="Unassembled WGS sequence"/>
</dbReference>
<evidence type="ECO:0000256" key="1">
    <source>
        <dbReference type="SAM" id="MobiDB-lite"/>
    </source>
</evidence>
<protein>
    <recommendedName>
        <fullName evidence="4">Pentatricopeptide repeat-containing protein</fullName>
    </recommendedName>
</protein>
<dbReference type="EMBL" id="JACBKZ010000009">
    <property type="protein sequence ID" value="KAF5943073.1"/>
    <property type="molecule type" value="Genomic_DNA"/>
</dbReference>
<gene>
    <name evidence="2" type="ORF">HYC85_020715</name>
</gene>
<sequence>MDVYFVVIRMLQTDKESLPDDELYDLVIGMLLLTDQIDATLKYIDLTLKFGYILSVNVFTECVRNCVNKGRLDTLVSIIERYKNKALCPPRNLCNYIADVAMEEDSSELPVLLSVDEGLVVSAIGTTGRMYTAKLLDGSWVILKRVLCQKKVPNPESYLAKIYERWTTRVMTRSSPWLESTNNVLKTGPVNEPEKASGGRVTGSTVGLNRNRTVT</sequence>
<organism evidence="2 3">
    <name type="scientific">Camellia sinensis</name>
    <name type="common">Tea plant</name>
    <name type="synonym">Thea sinensis</name>
    <dbReference type="NCBI Taxonomy" id="4442"/>
    <lineage>
        <taxon>Eukaryota</taxon>
        <taxon>Viridiplantae</taxon>
        <taxon>Streptophyta</taxon>
        <taxon>Embryophyta</taxon>
        <taxon>Tracheophyta</taxon>
        <taxon>Spermatophyta</taxon>
        <taxon>Magnoliopsida</taxon>
        <taxon>eudicotyledons</taxon>
        <taxon>Gunneridae</taxon>
        <taxon>Pentapetalae</taxon>
        <taxon>asterids</taxon>
        <taxon>Ericales</taxon>
        <taxon>Theaceae</taxon>
        <taxon>Camellia</taxon>
    </lineage>
</organism>
<reference evidence="3" key="1">
    <citation type="journal article" date="2020" name="Nat. Commun.">
        <title>Genome assembly of wild tea tree DASZ reveals pedigree and selection history of tea varieties.</title>
        <authorList>
            <person name="Zhang W."/>
            <person name="Zhang Y."/>
            <person name="Qiu H."/>
            <person name="Guo Y."/>
            <person name="Wan H."/>
            <person name="Zhang X."/>
            <person name="Scossa F."/>
            <person name="Alseekh S."/>
            <person name="Zhang Q."/>
            <person name="Wang P."/>
            <person name="Xu L."/>
            <person name="Schmidt M.H."/>
            <person name="Jia X."/>
            <person name="Li D."/>
            <person name="Zhu A."/>
            <person name="Guo F."/>
            <person name="Chen W."/>
            <person name="Ni D."/>
            <person name="Usadel B."/>
            <person name="Fernie A.R."/>
            <person name="Wen W."/>
        </authorList>
    </citation>
    <scope>NUCLEOTIDE SEQUENCE [LARGE SCALE GENOMIC DNA]</scope>
    <source>
        <strain evidence="3">cv. G240</strain>
    </source>
</reference>
<proteinExistence type="predicted"/>
<evidence type="ECO:0008006" key="4">
    <source>
        <dbReference type="Google" id="ProtNLM"/>
    </source>
</evidence>
<feature type="region of interest" description="Disordered" evidence="1">
    <location>
        <begin position="183"/>
        <end position="215"/>
    </location>
</feature>
<name>A0A7J7GQK8_CAMSI</name>
<keyword evidence="3" id="KW-1185">Reference proteome</keyword>
<dbReference type="PANTHER" id="PTHR47205:SF1">
    <property type="entry name" value="OS07G0599000 PROTEIN"/>
    <property type="match status" value="1"/>
</dbReference>